<dbReference type="EC" id="2.3.1.-" evidence="7"/>
<reference evidence="7 8" key="1">
    <citation type="submission" date="2016-12" db="EMBL/GenBank/DDBJ databases">
        <authorList>
            <person name="Song W.-J."/>
            <person name="Kurnit D.M."/>
        </authorList>
    </citation>
    <scope>NUCLEOTIDE SEQUENCE [LARGE SCALE GENOMIC DNA]</scope>
    <source>
        <strain evidence="7 8">IMCC3135</strain>
    </source>
</reference>
<dbReference type="PROSITE" id="PS00737">
    <property type="entry name" value="THIOLASE_2"/>
    <property type="match status" value="1"/>
</dbReference>
<dbReference type="Pfam" id="PF00108">
    <property type="entry name" value="Thiolase_N"/>
    <property type="match status" value="1"/>
</dbReference>
<dbReference type="InterPro" id="IPR016039">
    <property type="entry name" value="Thiolase-like"/>
</dbReference>
<dbReference type="InterPro" id="IPR020617">
    <property type="entry name" value="Thiolase_C"/>
</dbReference>
<dbReference type="PANTHER" id="PTHR18919:SF107">
    <property type="entry name" value="ACETYL-COA ACETYLTRANSFERASE, CYTOSOLIC"/>
    <property type="match status" value="1"/>
</dbReference>
<organism evidence="7 8">
    <name type="scientific">Granulosicoccus antarcticus IMCC3135</name>
    <dbReference type="NCBI Taxonomy" id="1192854"/>
    <lineage>
        <taxon>Bacteria</taxon>
        <taxon>Pseudomonadati</taxon>
        <taxon>Pseudomonadota</taxon>
        <taxon>Gammaproteobacteria</taxon>
        <taxon>Chromatiales</taxon>
        <taxon>Granulosicoccaceae</taxon>
        <taxon>Granulosicoccus</taxon>
    </lineage>
</organism>
<evidence type="ECO:0000259" key="5">
    <source>
        <dbReference type="Pfam" id="PF00108"/>
    </source>
</evidence>
<dbReference type="Gene3D" id="3.40.47.10">
    <property type="match status" value="2"/>
</dbReference>
<evidence type="ECO:0000256" key="2">
    <source>
        <dbReference type="ARBA" id="ARBA00022679"/>
    </source>
</evidence>
<name>A0A2Z2NHQ5_9GAMM</name>
<dbReference type="InterPro" id="IPR020616">
    <property type="entry name" value="Thiolase_N"/>
</dbReference>
<dbReference type="InterPro" id="IPR020613">
    <property type="entry name" value="Thiolase_CS"/>
</dbReference>
<evidence type="ECO:0000313" key="7">
    <source>
        <dbReference type="EMBL" id="ASJ70822.1"/>
    </source>
</evidence>
<dbReference type="AlphaFoldDB" id="A0A2Z2NHQ5"/>
<dbReference type="PIRSF" id="PIRSF000429">
    <property type="entry name" value="Ac-CoA_Ac_transf"/>
    <property type="match status" value="1"/>
</dbReference>
<dbReference type="Pfam" id="PF02803">
    <property type="entry name" value="Thiolase_C"/>
    <property type="match status" value="1"/>
</dbReference>
<dbReference type="RefSeq" id="WP_088916323.1">
    <property type="nucleotide sequence ID" value="NZ_CP018632.1"/>
</dbReference>
<evidence type="ECO:0000259" key="6">
    <source>
        <dbReference type="Pfam" id="PF02803"/>
    </source>
</evidence>
<comment type="similarity">
    <text evidence="1 4">Belongs to the thiolase-like superfamily. Thiolase family.</text>
</comment>
<dbReference type="EMBL" id="CP018632">
    <property type="protein sequence ID" value="ASJ70822.1"/>
    <property type="molecule type" value="Genomic_DNA"/>
</dbReference>
<evidence type="ECO:0000256" key="1">
    <source>
        <dbReference type="ARBA" id="ARBA00010982"/>
    </source>
</evidence>
<evidence type="ECO:0000256" key="4">
    <source>
        <dbReference type="RuleBase" id="RU003557"/>
    </source>
</evidence>
<feature type="domain" description="Thiolase N-terminal" evidence="5">
    <location>
        <begin position="4"/>
        <end position="193"/>
    </location>
</feature>
<dbReference type="Proteomes" id="UP000250079">
    <property type="component" value="Chromosome"/>
</dbReference>
<evidence type="ECO:0000256" key="3">
    <source>
        <dbReference type="ARBA" id="ARBA00023315"/>
    </source>
</evidence>
<keyword evidence="3 4" id="KW-0012">Acyltransferase</keyword>
<dbReference type="NCBIfam" id="TIGR01930">
    <property type="entry name" value="AcCoA-C-Actrans"/>
    <property type="match status" value="1"/>
</dbReference>
<dbReference type="SUPFAM" id="SSF53901">
    <property type="entry name" value="Thiolase-like"/>
    <property type="match status" value="2"/>
</dbReference>
<keyword evidence="2 4" id="KW-0808">Transferase</keyword>
<accession>A0A2Z2NHQ5</accession>
<dbReference type="KEGG" id="gai:IMCC3135_03545"/>
<protein>
    <submittedName>
        <fullName evidence="7">Acetyl-CoA C-acetyltransferase YhfS</fullName>
        <ecNumber evidence="7">2.3.1.-</ecNumber>
    </submittedName>
</protein>
<dbReference type="PANTHER" id="PTHR18919">
    <property type="entry name" value="ACETYL-COA C-ACYLTRANSFERASE"/>
    <property type="match status" value="1"/>
</dbReference>
<feature type="domain" description="Thiolase C-terminal" evidence="6">
    <location>
        <begin position="249"/>
        <end position="366"/>
    </location>
</feature>
<evidence type="ECO:0000313" key="8">
    <source>
        <dbReference type="Proteomes" id="UP000250079"/>
    </source>
</evidence>
<dbReference type="InterPro" id="IPR002155">
    <property type="entry name" value="Thiolase"/>
</dbReference>
<proteinExistence type="inferred from homology"/>
<sequence>MNSVIVAAKRTAVAPRGGALSALSLHELAAPVVKACLAQCGIEPSQVDEIIVGNALGAGGNPARLVGLAAGLPESVAGLSLDRQCCSGLDALLIADALIRSGNARIVVVGGVESYSQRPHRFRTIPGSKDLQVYDQPAFTPWPDRDPDMAEAAQALAVSLGIDAQQQDDWAMESHQKARVSNQRLREEIVALNDLVSDPFTRDLSLRTCHRAKRIAGSISTANTAVAADAAGFCIVVADDLARTMKVPQVRIVGGQTLGANPDFPGSAPVAAMRQVMKARHVSAQELRFAEIMEAYAAQAIACMRLAEIDPAIVNVGGGALARGHPIGASGAILAVRLFTELTQTSGYGLAAIAAAGGLGTALLLEA</sequence>
<dbReference type="CDD" id="cd00751">
    <property type="entry name" value="thiolase"/>
    <property type="match status" value="1"/>
</dbReference>
<dbReference type="GO" id="GO:0003988">
    <property type="term" value="F:acetyl-CoA C-acyltransferase activity"/>
    <property type="evidence" value="ECO:0007669"/>
    <property type="project" value="UniProtKB-ARBA"/>
</dbReference>
<keyword evidence="8" id="KW-1185">Reference proteome</keyword>
<dbReference type="OrthoDB" id="1402717at2"/>
<gene>
    <name evidence="7" type="primary">yhfS</name>
    <name evidence="7" type="ORF">IMCC3135_03545</name>
</gene>